<organism evidence="1 2">
    <name type="scientific">Cellulomonas uda</name>
    <dbReference type="NCBI Taxonomy" id="1714"/>
    <lineage>
        <taxon>Bacteria</taxon>
        <taxon>Bacillati</taxon>
        <taxon>Actinomycetota</taxon>
        <taxon>Actinomycetes</taxon>
        <taxon>Micrococcales</taxon>
        <taxon>Cellulomonadaceae</taxon>
        <taxon>Cellulomonas</taxon>
    </lineage>
</organism>
<comment type="caution">
    <text evidence="1">The sequence shown here is derived from an EMBL/GenBank/DDBJ whole genome shotgun (WGS) entry which is preliminary data.</text>
</comment>
<accession>A0A4Y3KBF9</accession>
<evidence type="ECO:0000313" key="2">
    <source>
        <dbReference type="Proteomes" id="UP000315842"/>
    </source>
</evidence>
<dbReference type="EMBL" id="BJLP01000038">
    <property type="protein sequence ID" value="GEA81791.1"/>
    <property type="molecule type" value="Genomic_DNA"/>
</dbReference>
<gene>
    <name evidence="1" type="ORF">CUD01_22350</name>
</gene>
<reference evidence="1 2" key="1">
    <citation type="submission" date="2019-06" db="EMBL/GenBank/DDBJ databases">
        <title>Whole genome shotgun sequence of Cellulomonas uda NBRC 3747.</title>
        <authorList>
            <person name="Hosoyama A."/>
            <person name="Uohara A."/>
            <person name="Ohji S."/>
            <person name="Ichikawa N."/>
        </authorList>
    </citation>
    <scope>NUCLEOTIDE SEQUENCE [LARGE SCALE GENOMIC DNA]</scope>
    <source>
        <strain evidence="1 2">NBRC 3747</strain>
    </source>
</reference>
<sequence length="267" mass="28217">MTAYRWIEASAPLLVEHAWVLRDEGGDREVLLPDGRGLLQLVVGAPGVRTDVLTGEQTDDASGVRGFSSRAVVREQAGPAVRLGLQLHPLALALLRPHDLLVDRCAPLAAVVDEADAVLARDALAHGDDEDAVRVLVAALVARSRTTDRPAGVTAMAEVVAEVDRTRGLVAAADLARAQGVTVSDLHRWCVRLVGVAPASYLAAVRFAGFVREAAGPGPVSPRDVVGALQWYESSGPAPREVERTTGLAPAELRRVVDRLAQSIAAH</sequence>
<dbReference type="RefSeq" id="WP_141321159.1">
    <property type="nucleotide sequence ID" value="NZ_BJLP01000038.1"/>
</dbReference>
<keyword evidence="2" id="KW-1185">Reference proteome</keyword>
<evidence type="ECO:0000313" key="1">
    <source>
        <dbReference type="EMBL" id="GEA81791.1"/>
    </source>
</evidence>
<evidence type="ECO:0008006" key="3">
    <source>
        <dbReference type="Google" id="ProtNLM"/>
    </source>
</evidence>
<name>A0A4Y3KBF9_CELUD</name>
<protein>
    <recommendedName>
        <fullName evidence="3">HTH araC/xylS-type domain-containing protein</fullName>
    </recommendedName>
</protein>
<proteinExistence type="predicted"/>
<dbReference type="Proteomes" id="UP000315842">
    <property type="component" value="Unassembled WGS sequence"/>
</dbReference>
<dbReference type="AlphaFoldDB" id="A0A4Y3KBF9"/>